<dbReference type="HOGENOM" id="CLU_319350_0_0_1"/>
<keyword evidence="2" id="KW-1185">Reference proteome</keyword>
<evidence type="ECO:0000313" key="2">
    <source>
        <dbReference type="Proteomes" id="UP000054477"/>
    </source>
</evidence>
<accession>A0A0C9XCM7</accession>
<organism evidence="1 2">
    <name type="scientific">Laccaria amethystina LaAM-08-1</name>
    <dbReference type="NCBI Taxonomy" id="1095629"/>
    <lineage>
        <taxon>Eukaryota</taxon>
        <taxon>Fungi</taxon>
        <taxon>Dikarya</taxon>
        <taxon>Basidiomycota</taxon>
        <taxon>Agaricomycotina</taxon>
        <taxon>Agaricomycetes</taxon>
        <taxon>Agaricomycetidae</taxon>
        <taxon>Agaricales</taxon>
        <taxon>Agaricineae</taxon>
        <taxon>Hydnangiaceae</taxon>
        <taxon>Laccaria</taxon>
    </lineage>
</organism>
<dbReference type="Gene3D" id="3.80.10.10">
    <property type="entry name" value="Ribonuclease Inhibitor"/>
    <property type="match status" value="2"/>
</dbReference>
<gene>
    <name evidence="1" type="ORF">K443DRAFT_102425</name>
</gene>
<evidence type="ECO:0000313" key="1">
    <source>
        <dbReference type="EMBL" id="KIJ99313.1"/>
    </source>
</evidence>
<reference evidence="1 2" key="1">
    <citation type="submission" date="2014-04" db="EMBL/GenBank/DDBJ databases">
        <authorList>
            <consortium name="DOE Joint Genome Institute"/>
            <person name="Kuo A."/>
            <person name="Kohler A."/>
            <person name="Nagy L.G."/>
            <person name="Floudas D."/>
            <person name="Copeland A."/>
            <person name="Barry K.W."/>
            <person name="Cichocki N."/>
            <person name="Veneault-Fourrey C."/>
            <person name="LaButti K."/>
            <person name="Lindquist E.A."/>
            <person name="Lipzen A."/>
            <person name="Lundell T."/>
            <person name="Morin E."/>
            <person name="Murat C."/>
            <person name="Sun H."/>
            <person name="Tunlid A."/>
            <person name="Henrissat B."/>
            <person name="Grigoriev I.V."/>
            <person name="Hibbett D.S."/>
            <person name="Martin F."/>
            <person name="Nordberg H.P."/>
            <person name="Cantor M.N."/>
            <person name="Hua S.X."/>
        </authorList>
    </citation>
    <scope>NUCLEOTIDE SEQUENCE [LARGE SCALE GENOMIC DNA]</scope>
    <source>
        <strain evidence="1 2">LaAM-08-1</strain>
    </source>
</reference>
<dbReference type="EMBL" id="KN838649">
    <property type="protein sequence ID" value="KIJ99313.1"/>
    <property type="molecule type" value="Genomic_DNA"/>
</dbReference>
<dbReference type="InterPro" id="IPR032675">
    <property type="entry name" value="LRR_dom_sf"/>
</dbReference>
<dbReference type="AlphaFoldDB" id="A0A0C9XCM7"/>
<dbReference type="SUPFAM" id="SSF52047">
    <property type="entry name" value="RNI-like"/>
    <property type="match status" value="2"/>
</dbReference>
<reference evidence="2" key="2">
    <citation type="submission" date="2015-01" db="EMBL/GenBank/DDBJ databases">
        <title>Evolutionary Origins and Diversification of the Mycorrhizal Mutualists.</title>
        <authorList>
            <consortium name="DOE Joint Genome Institute"/>
            <consortium name="Mycorrhizal Genomics Consortium"/>
            <person name="Kohler A."/>
            <person name="Kuo A."/>
            <person name="Nagy L.G."/>
            <person name="Floudas D."/>
            <person name="Copeland A."/>
            <person name="Barry K.W."/>
            <person name="Cichocki N."/>
            <person name="Veneault-Fourrey C."/>
            <person name="LaButti K."/>
            <person name="Lindquist E.A."/>
            <person name="Lipzen A."/>
            <person name="Lundell T."/>
            <person name="Morin E."/>
            <person name="Murat C."/>
            <person name="Riley R."/>
            <person name="Ohm R."/>
            <person name="Sun H."/>
            <person name="Tunlid A."/>
            <person name="Henrissat B."/>
            <person name="Grigoriev I.V."/>
            <person name="Hibbett D.S."/>
            <person name="Martin F."/>
        </authorList>
    </citation>
    <scope>NUCLEOTIDE SEQUENCE [LARGE SCALE GENOMIC DNA]</scope>
    <source>
        <strain evidence="2">LaAM-08-1</strain>
    </source>
</reference>
<name>A0A0C9XCM7_9AGAR</name>
<proteinExistence type="predicted"/>
<dbReference type="Proteomes" id="UP000054477">
    <property type="component" value="Unassembled WGS sequence"/>
</dbReference>
<protein>
    <submittedName>
        <fullName evidence="1">Uncharacterized protein</fullName>
    </submittedName>
</protein>
<sequence length="910" mass="101624">MDETYREVRFDSVNGDLLHNVDSLQFNRCLPEEDIISGYPLAKTNTFSVSWHCLSETGTDIRWSFFAPNLQHLRLSIPPTHLSCIPNSVDFPNLKTLYIKFLMEHNGELEVDALQMLASFIVQQRSRLQKLAIRASRTKDVSALFLSLGKFEHLISLDLDDTCVSHPFGGAGVDPSVQFMNENAGTLRDLSLASKLTGSRLNFKYLRPRNLTSLLLNSNLLLPSREFWDEQLSVFLKNVAHSLKSLVILGPLSQGELAWLISILDASDSAGGLRTLAIGTASLTRELVVQISEKLPRLDSLTLRIHDISEPGTYPVTPLEDFPILNSREEHPFADRLRETSFDEWKLRDITIMRRSCCGQLFLWGSMKLFAECISTVTSFTGNGHMVIPDPPNQKRAGDTIGCADMVCSYGKAGTRTSREFPSLFLSTEVVKDLYGVNRTFYHLAMDERYREVKFNCVDSDLLHNVESLGSADIARRVRSFHISSHLHDTDYSSLTWLTAALEEIVQSIMNVMPNLTKVHTYGVCWQDRGNEINHPIVDAGWTYFAPNLQHLGLSIPASRLSTAIPHSFQFPNLETLYIKILVEGNVPTADSLQALASFINQLHPRLQKLVIRSSKILDVSALLLSLGKFEHLTLLELDNTATPAPGGLLDVDPSIQFMNKNTATIRDLTLASPPFTSSLNFQHLCLQNLASLLLDASLLSSSYPVWNKSLAVFFKNVRHTLKSLIILGSLDQTQLGWLFSTIEGGDLGAENGLRTLSIGVTSLTRVIVVSISNMLPHLDSLTLRTHYVSDPGAYPVIPGDGFPESVEDPFAVWLREVSFDQWQLRDITIKRSSCCGELFLWGLMKLFAECIPSVKSFAGNGDMMIPDPPNFQRPTNVVITCRDIVCSYGKAGMVTSREFPLRNSLLYRP</sequence>
<dbReference type="OrthoDB" id="3071584at2759"/>